<dbReference type="InParanoid" id="A0A1Y2LIN2"/>
<keyword evidence="4 5" id="KW-0408">Iron</keyword>
<accession>A0A1Y2LIN2</accession>
<sequence>MMHVLSTTAGALGVWAYALVPLLAILLYGIYNIWLHPLRQYPGPLLWRAFRIPYVVSTQKGQLHKRLKNFHTVYGPVIRIAPDELSYADSRAWRDIYTNRPGHKIFPKNQTFFRKQSPDEPHSIMTYDEASHARFRRAFAPAFSDTNLKEQAPIVEAYVGLLISRLRQSSGQSVDLEHMLECLAFDIGSDFSFGDSFNSLKDGKVHPWVEVAKGFGKGLALIASINQYPPVDRLLRIIIPKKVMEKMKNHAMMSSAMAQKRLAMETNRPDFVTLTKASADAKRGIQSKEWDINLMIMVFAGSETLASSLTAIFRELVQHPGALERLITEIRSEFASDEDITVASTTHLAYLNAVINEGLRLDPPPVITPPRLVPKGGEMVCNRFVPGGTNVAYNQFSGNRQAYNFHLPNTFLPERFLPSHRSKQDDMASFQPFNMGRHQCIGLKLALAEMRIVIARIVHAFDLRLADERDRFDWGEQAAYITWEKRPLRVVVSEAQSAL</sequence>
<organism evidence="8 9">
    <name type="scientific">Epicoccum nigrum</name>
    <name type="common">Soil fungus</name>
    <name type="synonym">Epicoccum purpurascens</name>
    <dbReference type="NCBI Taxonomy" id="105696"/>
    <lineage>
        <taxon>Eukaryota</taxon>
        <taxon>Fungi</taxon>
        <taxon>Dikarya</taxon>
        <taxon>Ascomycota</taxon>
        <taxon>Pezizomycotina</taxon>
        <taxon>Dothideomycetes</taxon>
        <taxon>Pleosporomycetidae</taxon>
        <taxon>Pleosporales</taxon>
        <taxon>Pleosporineae</taxon>
        <taxon>Didymellaceae</taxon>
        <taxon>Epicoccum</taxon>
    </lineage>
</organism>
<reference evidence="8 9" key="1">
    <citation type="journal article" date="2017" name="Genome Announc.">
        <title>Genome sequence of the saprophytic ascomycete Epicoccum nigrum ICMP 19927 strain isolated from New Zealand.</title>
        <authorList>
            <person name="Fokin M."/>
            <person name="Fleetwood D."/>
            <person name="Weir B.S."/>
            <person name="Villas-Boas S.G."/>
        </authorList>
    </citation>
    <scope>NUCLEOTIDE SEQUENCE [LARGE SCALE GENOMIC DNA]</scope>
    <source>
        <strain evidence="8 9">ICMP 19927</strain>
    </source>
</reference>
<evidence type="ECO:0000256" key="3">
    <source>
        <dbReference type="ARBA" id="ARBA00022723"/>
    </source>
</evidence>
<dbReference type="Gene3D" id="1.10.630.10">
    <property type="entry name" value="Cytochrome P450"/>
    <property type="match status" value="1"/>
</dbReference>
<dbReference type="GO" id="GO:0005506">
    <property type="term" value="F:iron ion binding"/>
    <property type="evidence" value="ECO:0007669"/>
    <property type="project" value="InterPro"/>
</dbReference>
<comment type="similarity">
    <text evidence="2 6">Belongs to the cytochrome P450 family.</text>
</comment>
<keyword evidence="3 5" id="KW-0479">Metal-binding</keyword>
<dbReference type="GO" id="GO:0020037">
    <property type="term" value="F:heme binding"/>
    <property type="evidence" value="ECO:0007669"/>
    <property type="project" value="InterPro"/>
</dbReference>
<dbReference type="InterPro" id="IPR017972">
    <property type="entry name" value="Cyt_P450_CS"/>
</dbReference>
<keyword evidence="6" id="KW-0503">Monooxygenase</keyword>
<keyword evidence="7" id="KW-0812">Transmembrane</keyword>
<dbReference type="CDD" id="cd11058">
    <property type="entry name" value="CYP60B-like"/>
    <property type="match status" value="1"/>
</dbReference>
<keyword evidence="5 6" id="KW-0349">Heme</keyword>
<evidence type="ECO:0000256" key="4">
    <source>
        <dbReference type="ARBA" id="ARBA00023004"/>
    </source>
</evidence>
<evidence type="ECO:0000256" key="5">
    <source>
        <dbReference type="PIRSR" id="PIRSR602401-1"/>
    </source>
</evidence>
<dbReference type="Proteomes" id="UP000193240">
    <property type="component" value="Unassembled WGS sequence"/>
</dbReference>
<dbReference type="InterPro" id="IPR036396">
    <property type="entry name" value="Cyt_P450_sf"/>
</dbReference>
<evidence type="ECO:0000313" key="8">
    <source>
        <dbReference type="EMBL" id="OSS43883.1"/>
    </source>
</evidence>
<keyword evidence="9" id="KW-1185">Reference proteome</keyword>
<dbReference type="AlphaFoldDB" id="A0A1Y2LIN2"/>
<evidence type="ECO:0000256" key="2">
    <source>
        <dbReference type="ARBA" id="ARBA00010617"/>
    </source>
</evidence>
<dbReference type="InterPro" id="IPR002401">
    <property type="entry name" value="Cyt_P450_E_grp-I"/>
</dbReference>
<dbReference type="STRING" id="105696.A0A1Y2LIN2"/>
<dbReference type="GO" id="GO:0016705">
    <property type="term" value="F:oxidoreductase activity, acting on paired donors, with incorporation or reduction of molecular oxygen"/>
    <property type="evidence" value="ECO:0007669"/>
    <property type="project" value="InterPro"/>
</dbReference>
<dbReference type="EMBL" id="KZ107860">
    <property type="protein sequence ID" value="OSS43883.1"/>
    <property type="molecule type" value="Genomic_DNA"/>
</dbReference>
<keyword evidence="7" id="KW-0472">Membrane</keyword>
<proteinExistence type="inferred from homology"/>
<evidence type="ECO:0000256" key="6">
    <source>
        <dbReference type="RuleBase" id="RU000461"/>
    </source>
</evidence>
<dbReference type="OMA" id="NGKAHPW"/>
<feature type="transmembrane region" description="Helical" evidence="7">
    <location>
        <begin position="12"/>
        <end position="31"/>
    </location>
</feature>
<dbReference type="PROSITE" id="PS00086">
    <property type="entry name" value="CYTOCHROME_P450"/>
    <property type="match status" value="1"/>
</dbReference>
<evidence type="ECO:0000313" key="9">
    <source>
        <dbReference type="Proteomes" id="UP000193240"/>
    </source>
</evidence>
<evidence type="ECO:0000256" key="1">
    <source>
        <dbReference type="ARBA" id="ARBA00001971"/>
    </source>
</evidence>
<dbReference type="PANTHER" id="PTHR24305">
    <property type="entry name" value="CYTOCHROME P450"/>
    <property type="match status" value="1"/>
</dbReference>
<dbReference type="InterPro" id="IPR050121">
    <property type="entry name" value="Cytochrome_P450_monoxygenase"/>
</dbReference>
<dbReference type="InterPro" id="IPR001128">
    <property type="entry name" value="Cyt_P450"/>
</dbReference>
<name>A0A1Y2LIN2_EPING</name>
<comment type="cofactor">
    <cofactor evidence="1 5">
        <name>heme</name>
        <dbReference type="ChEBI" id="CHEBI:30413"/>
    </cofactor>
</comment>
<dbReference type="SUPFAM" id="SSF48264">
    <property type="entry name" value="Cytochrome P450"/>
    <property type="match status" value="1"/>
</dbReference>
<dbReference type="PRINTS" id="PR00385">
    <property type="entry name" value="P450"/>
</dbReference>
<protein>
    <submittedName>
        <fullName evidence="8">Uncharacterized protein</fullName>
    </submittedName>
</protein>
<dbReference type="GO" id="GO:0004497">
    <property type="term" value="F:monooxygenase activity"/>
    <property type="evidence" value="ECO:0007669"/>
    <property type="project" value="UniProtKB-KW"/>
</dbReference>
<feature type="binding site" description="axial binding residue" evidence="5">
    <location>
        <position position="440"/>
    </location>
    <ligand>
        <name>heme</name>
        <dbReference type="ChEBI" id="CHEBI:30413"/>
    </ligand>
    <ligandPart>
        <name>Fe</name>
        <dbReference type="ChEBI" id="CHEBI:18248"/>
    </ligandPart>
</feature>
<evidence type="ECO:0000256" key="7">
    <source>
        <dbReference type="SAM" id="Phobius"/>
    </source>
</evidence>
<dbReference type="PRINTS" id="PR00463">
    <property type="entry name" value="EP450I"/>
</dbReference>
<keyword evidence="6" id="KW-0560">Oxidoreductase</keyword>
<gene>
    <name evidence="8" type="ORF">B5807_11449</name>
</gene>
<keyword evidence="7" id="KW-1133">Transmembrane helix</keyword>
<dbReference type="Pfam" id="PF00067">
    <property type="entry name" value="p450"/>
    <property type="match status" value="1"/>
</dbReference>
<dbReference type="PANTHER" id="PTHR24305:SF166">
    <property type="entry name" value="CYTOCHROME P450 12A4, MITOCHONDRIAL-RELATED"/>
    <property type="match status" value="1"/>
</dbReference>